<evidence type="ECO:0000256" key="2">
    <source>
        <dbReference type="SAM" id="SignalP"/>
    </source>
</evidence>
<feature type="compositionally biased region" description="Pro residues" evidence="1">
    <location>
        <begin position="30"/>
        <end position="43"/>
    </location>
</feature>
<keyword evidence="4" id="KW-1185">Reference proteome</keyword>
<proteinExistence type="predicted"/>
<gene>
    <name evidence="3" type="ORF">JIR001_31030</name>
</gene>
<dbReference type="KEGG" id="pabs:JIR001_31030"/>
<feature type="chain" id="PRO_5034737226" evidence="2">
    <location>
        <begin position="28"/>
        <end position="329"/>
    </location>
</feature>
<sequence length="329" mass="37337">MNGKKWSIVVAFICIVSLMGTPLAVEASPTPKPSPGPSPTPPVDRPEQSKLFKVGPTIPGVKNHGWIPQGLSYLKSKNWLLISDYWDEGKGSQGHPSTISVVDRKSGKFVKNVYLYEKKGKKHKGHVGGITVTPRYLWVASTTGGKNYLLQYPLSQLVNKKDDQPIYPKKIYNLKHGVSYVTYHFKYKVKQKNPTKQLCIGKFVDKRAGRLYCHNLDSKENMSLKYVSYQTPSNVQGVEFYGKDVNNRGYILYSRSFGRKKNSTLDIYKGLGTTNKVKSLKMYSMAEEIVQVGNQLYVNYESGAKKYRRGGIKKTYHLYYGDIRKIVKR</sequence>
<name>A0A8D5UKE3_9BACL</name>
<feature type="region of interest" description="Disordered" evidence="1">
    <location>
        <begin position="26"/>
        <end position="49"/>
    </location>
</feature>
<accession>A0A8D5UKE3</accession>
<organism evidence="3 4">
    <name type="scientific">Polycladomyces abyssicola</name>
    <dbReference type="NCBI Taxonomy" id="1125966"/>
    <lineage>
        <taxon>Bacteria</taxon>
        <taxon>Bacillati</taxon>
        <taxon>Bacillota</taxon>
        <taxon>Bacilli</taxon>
        <taxon>Bacillales</taxon>
        <taxon>Thermoactinomycetaceae</taxon>
        <taxon>Polycladomyces</taxon>
    </lineage>
</organism>
<dbReference type="RefSeq" id="WP_212773554.1">
    <property type="nucleotide sequence ID" value="NZ_AP024601.1"/>
</dbReference>
<evidence type="ECO:0000256" key="1">
    <source>
        <dbReference type="SAM" id="MobiDB-lite"/>
    </source>
</evidence>
<dbReference type="AlphaFoldDB" id="A0A8D5UKE3"/>
<reference evidence="3" key="1">
    <citation type="journal article" date="2013" name="Int. J. Syst. Evol. Microbiol.">
        <title>Polycladomyces abyssicola gen. nov., sp. nov., a thermophilic filamentous bacterium isolated from hemipelagic sediment.</title>
        <authorList>
            <person name="Tsubouchi T."/>
            <person name="Shimane Y."/>
            <person name="Mori K."/>
            <person name="Usui K."/>
            <person name="Hiraki T."/>
            <person name="Tame A."/>
            <person name="Uematsu K."/>
            <person name="Maruyama T."/>
            <person name="Hatada Y."/>
        </authorList>
    </citation>
    <scope>NUCLEOTIDE SEQUENCE</scope>
    <source>
        <strain evidence="3">JIR-001</strain>
    </source>
</reference>
<dbReference type="Proteomes" id="UP000677436">
    <property type="component" value="Chromosome"/>
</dbReference>
<dbReference type="EMBL" id="AP024601">
    <property type="protein sequence ID" value="BCU83320.1"/>
    <property type="molecule type" value="Genomic_DNA"/>
</dbReference>
<reference evidence="3" key="2">
    <citation type="journal article" date="2021" name="Microbiol. Resour. Announc.">
        <title>Complete Genome Sequence of Polycladomyces abyssicola JIR-001T, Isolated from Hemipelagic Sediment in Deep Seawater.</title>
        <authorList>
            <person name="Tsubouchi T."/>
            <person name="Kaneko Y."/>
        </authorList>
    </citation>
    <scope>NUCLEOTIDE SEQUENCE</scope>
    <source>
        <strain evidence="3">JIR-001</strain>
    </source>
</reference>
<feature type="signal peptide" evidence="2">
    <location>
        <begin position="1"/>
        <end position="27"/>
    </location>
</feature>
<dbReference type="SUPFAM" id="SSF75011">
    <property type="entry name" value="3-carboxy-cis,cis-mucoante lactonizing enzyme"/>
    <property type="match status" value="1"/>
</dbReference>
<evidence type="ECO:0000313" key="4">
    <source>
        <dbReference type="Proteomes" id="UP000677436"/>
    </source>
</evidence>
<protein>
    <submittedName>
        <fullName evidence="3">Uncharacterized protein</fullName>
    </submittedName>
</protein>
<evidence type="ECO:0000313" key="3">
    <source>
        <dbReference type="EMBL" id="BCU83320.1"/>
    </source>
</evidence>
<keyword evidence="2" id="KW-0732">Signal</keyword>